<keyword evidence="12" id="KW-0479">Metal-binding</keyword>
<keyword evidence="4 12" id="KW-0812">Transmembrane</keyword>
<proteinExistence type="inferred from homology"/>
<comment type="function">
    <text evidence="12">Fluoride-specific ion channel. Important for reducing fluoride concentration in the cell, thus reducing its toxicity.</text>
</comment>
<dbReference type="EMBL" id="JACLAW010000001">
    <property type="protein sequence ID" value="MBC2663909.1"/>
    <property type="molecule type" value="Genomic_DNA"/>
</dbReference>
<comment type="activity regulation">
    <text evidence="12">Na(+) is not transported, but it plays an essential structural role and its presence is essential for fluoride channel function.</text>
</comment>
<dbReference type="InterPro" id="IPR003691">
    <property type="entry name" value="FluC"/>
</dbReference>
<keyword evidence="2 12" id="KW-1003">Cell membrane</keyword>
<accession>A0A7X1FN94</accession>
<comment type="caution">
    <text evidence="13">The sequence shown here is derived from an EMBL/GenBank/DDBJ whole genome shotgun (WGS) entry which is preliminary data.</text>
</comment>
<keyword evidence="8 12" id="KW-0472">Membrane</keyword>
<evidence type="ECO:0000256" key="5">
    <source>
        <dbReference type="ARBA" id="ARBA00022989"/>
    </source>
</evidence>
<evidence type="ECO:0000256" key="6">
    <source>
        <dbReference type="ARBA" id="ARBA00023053"/>
    </source>
</evidence>
<feature type="transmembrane region" description="Helical" evidence="12">
    <location>
        <begin position="7"/>
        <end position="26"/>
    </location>
</feature>
<dbReference type="RefSeq" id="WP_185662177.1">
    <property type="nucleotide sequence ID" value="NZ_JACLAW010000001.1"/>
</dbReference>
<feature type="transmembrane region" description="Helical" evidence="12">
    <location>
        <begin position="46"/>
        <end position="67"/>
    </location>
</feature>
<dbReference type="GO" id="GO:0062054">
    <property type="term" value="F:fluoride channel activity"/>
    <property type="evidence" value="ECO:0007669"/>
    <property type="project" value="UniProtKB-UniRule"/>
</dbReference>
<sequence length="138" mass="14319">MTSSPPFAQSSLLVAVGGGFGAWLRYLTSRAWLAAVGPIKASAFPWSTLTCNVLGSLAMGVLIGAMARYGHHGGEQLRLLLAVGVLGGYTTFSSFAMEFALFVERGTLGMAALYVGVSLAAGFTALFAGLWLMRGAHA</sequence>
<feature type="transmembrane region" description="Helical" evidence="12">
    <location>
        <begin position="79"/>
        <end position="102"/>
    </location>
</feature>
<evidence type="ECO:0000256" key="4">
    <source>
        <dbReference type="ARBA" id="ARBA00022692"/>
    </source>
</evidence>
<dbReference type="GO" id="GO:0046872">
    <property type="term" value="F:metal ion binding"/>
    <property type="evidence" value="ECO:0007669"/>
    <property type="project" value="UniProtKB-KW"/>
</dbReference>
<dbReference type="Proteomes" id="UP000566813">
    <property type="component" value="Unassembled WGS sequence"/>
</dbReference>
<evidence type="ECO:0000256" key="12">
    <source>
        <dbReference type="HAMAP-Rule" id="MF_00454"/>
    </source>
</evidence>
<dbReference type="Pfam" id="PF02537">
    <property type="entry name" value="CRCB"/>
    <property type="match status" value="1"/>
</dbReference>
<evidence type="ECO:0000256" key="11">
    <source>
        <dbReference type="ARBA" id="ARBA00035585"/>
    </source>
</evidence>
<evidence type="ECO:0000256" key="9">
    <source>
        <dbReference type="ARBA" id="ARBA00023303"/>
    </source>
</evidence>
<dbReference type="PANTHER" id="PTHR28259:SF1">
    <property type="entry name" value="FLUORIDE EXPORT PROTEIN 1-RELATED"/>
    <property type="match status" value="1"/>
</dbReference>
<keyword evidence="12" id="KW-0813">Transport</keyword>
<dbReference type="AlphaFoldDB" id="A0A7X1FN94"/>
<keyword evidence="5 12" id="KW-1133">Transmembrane helix</keyword>
<dbReference type="GO" id="GO:0005886">
    <property type="term" value="C:plasma membrane"/>
    <property type="evidence" value="ECO:0007669"/>
    <property type="project" value="UniProtKB-SubCell"/>
</dbReference>
<protein>
    <recommendedName>
        <fullName evidence="12">Fluoride-specific ion channel FluC</fullName>
    </recommendedName>
</protein>
<dbReference type="GO" id="GO:0140114">
    <property type="term" value="P:cellular detoxification of fluoride"/>
    <property type="evidence" value="ECO:0007669"/>
    <property type="project" value="UniProtKB-UniRule"/>
</dbReference>
<evidence type="ECO:0000256" key="7">
    <source>
        <dbReference type="ARBA" id="ARBA00023065"/>
    </source>
</evidence>
<reference evidence="13 14" key="1">
    <citation type="submission" date="2020-08" db="EMBL/GenBank/DDBJ databases">
        <title>The genome sequence of type strain Novosphingobium flavum NBRC 111647.</title>
        <authorList>
            <person name="Liu Y."/>
        </authorList>
    </citation>
    <scope>NUCLEOTIDE SEQUENCE [LARGE SCALE GENOMIC DNA]</scope>
    <source>
        <strain evidence="13 14">NBRC 111647</strain>
    </source>
</reference>
<dbReference type="PANTHER" id="PTHR28259">
    <property type="entry name" value="FLUORIDE EXPORT PROTEIN 1-RELATED"/>
    <property type="match status" value="1"/>
</dbReference>
<name>A0A7X1FN94_9SPHN</name>
<evidence type="ECO:0000256" key="10">
    <source>
        <dbReference type="ARBA" id="ARBA00035120"/>
    </source>
</evidence>
<dbReference type="HAMAP" id="MF_00454">
    <property type="entry name" value="FluC"/>
    <property type="match status" value="1"/>
</dbReference>
<keyword evidence="6 12" id="KW-0915">Sodium</keyword>
<keyword evidence="3" id="KW-0997">Cell inner membrane</keyword>
<feature type="binding site" evidence="12">
    <location>
        <position position="90"/>
    </location>
    <ligand>
        <name>Na(+)</name>
        <dbReference type="ChEBI" id="CHEBI:29101"/>
        <note>structural</note>
    </ligand>
</feature>
<keyword evidence="9 12" id="KW-0407">Ion channel</keyword>
<evidence type="ECO:0000256" key="1">
    <source>
        <dbReference type="ARBA" id="ARBA00004651"/>
    </source>
</evidence>
<organism evidence="13 14">
    <name type="scientific">Novosphingobium flavum</name>
    <dbReference type="NCBI Taxonomy" id="1778672"/>
    <lineage>
        <taxon>Bacteria</taxon>
        <taxon>Pseudomonadati</taxon>
        <taxon>Pseudomonadota</taxon>
        <taxon>Alphaproteobacteria</taxon>
        <taxon>Sphingomonadales</taxon>
        <taxon>Sphingomonadaceae</taxon>
        <taxon>Novosphingobium</taxon>
    </lineage>
</organism>
<feature type="transmembrane region" description="Helical" evidence="12">
    <location>
        <begin position="108"/>
        <end position="132"/>
    </location>
</feature>
<evidence type="ECO:0000256" key="8">
    <source>
        <dbReference type="ARBA" id="ARBA00023136"/>
    </source>
</evidence>
<evidence type="ECO:0000313" key="14">
    <source>
        <dbReference type="Proteomes" id="UP000566813"/>
    </source>
</evidence>
<comment type="catalytic activity">
    <reaction evidence="11">
        <text>fluoride(in) = fluoride(out)</text>
        <dbReference type="Rhea" id="RHEA:76159"/>
        <dbReference type="ChEBI" id="CHEBI:17051"/>
    </reaction>
    <physiologicalReaction direction="left-to-right" evidence="11">
        <dbReference type="Rhea" id="RHEA:76160"/>
    </physiologicalReaction>
</comment>
<gene>
    <name evidence="12" type="primary">fluC</name>
    <name evidence="12" type="synonym">crcB</name>
    <name evidence="13" type="ORF">H7F51_00095</name>
</gene>
<feature type="binding site" evidence="12">
    <location>
        <position position="87"/>
    </location>
    <ligand>
        <name>Na(+)</name>
        <dbReference type="ChEBI" id="CHEBI:29101"/>
        <note>structural</note>
    </ligand>
</feature>
<evidence type="ECO:0000256" key="3">
    <source>
        <dbReference type="ARBA" id="ARBA00022519"/>
    </source>
</evidence>
<evidence type="ECO:0000313" key="13">
    <source>
        <dbReference type="EMBL" id="MBC2663909.1"/>
    </source>
</evidence>
<evidence type="ECO:0000256" key="2">
    <source>
        <dbReference type="ARBA" id="ARBA00022475"/>
    </source>
</evidence>
<comment type="similarity">
    <text evidence="10 12">Belongs to the fluoride channel Fluc/FEX (TC 1.A.43) family.</text>
</comment>
<keyword evidence="7 12" id="KW-0406">Ion transport</keyword>
<keyword evidence="14" id="KW-1185">Reference proteome</keyword>
<comment type="subcellular location">
    <subcellularLocation>
        <location evidence="1 12">Cell membrane</location>
        <topology evidence="1 12">Multi-pass membrane protein</topology>
    </subcellularLocation>
</comment>